<name>A0A9W9ZXM2_9CNID</name>
<comment type="caution">
    <text evidence="1">The sequence shown here is derived from an EMBL/GenBank/DDBJ whole genome shotgun (WGS) entry which is preliminary data.</text>
</comment>
<organism evidence="1 2">
    <name type="scientific">Desmophyllum pertusum</name>
    <dbReference type="NCBI Taxonomy" id="174260"/>
    <lineage>
        <taxon>Eukaryota</taxon>
        <taxon>Metazoa</taxon>
        <taxon>Cnidaria</taxon>
        <taxon>Anthozoa</taxon>
        <taxon>Hexacorallia</taxon>
        <taxon>Scleractinia</taxon>
        <taxon>Caryophylliina</taxon>
        <taxon>Caryophylliidae</taxon>
        <taxon>Desmophyllum</taxon>
    </lineage>
</organism>
<dbReference type="Proteomes" id="UP001163046">
    <property type="component" value="Unassembled WGS sequence"/>
</dbReference>
<keyword evidence="2" id="KW-1185">Reference proteome</keyword>
<proteinExistence type="predicted"/>
<reference evidence="1" key="1">
    <citation type="submission" date="2023-01" db="EMBL/GenBank/DDBJ databases">
        <title>Genome assembly of the deep-sea coral Lophelia pertusa.</title>
        <authorList>
            <person name="Herrera S."/>
            <person name="Cordes E."/>
        </authorList>
    </citation>
    <scope>NUCLEOTIDE SEQUENCE</scope>
    <source>
        <strain evidence="1">USNM1676648</strain>
        <tissue evidence="1">Polyp</tissue>
    </source>
</reference>
<dbReference type="EMBL" id="MU825435">
    <property type="protein sequence ID" value="KAJ7389365.1"/>
    <property type="molecule type" value="Genomic_DNA"/>
</dbReference>
<evidence type="ECO:0000313" key="1">
    <source>
        <dbReference type="EMBL" id="KAJ7389365.1"/>
    </source>
</evidence>
<protein>
    <submittedName>
        <fullName evidence="1">Uncharacterized protein</fullName>
    </submittedName>
</protein>
<dbReference type="AlphaFoldDB" id="A0A9W9ZXM2"/>
<gene>
    <name evidence="1" type="ORF">OS493_032222</name>
</gene>
<evidence type="ECO:0000313" key="2">
    <source>
        <dbReference type="Proteomes" id="UP001163046"/>
    </source>
</evidence>
<accession>A0A9W9ZXM2</accession>
<sequence length="102" mass="11097">MLAVATGEGKNSCISVYSVESFSQLMTVCVSEHKNITGPLSVRLTETDALVVVSKYSRSSKVLQLNTSTKSYNEVCHFDVEPDEYLSGNLDGNAVMEVSSLR</sequence>